<dbReference type="Gene3D" id="2.60.40.10">
    <property type="entry name" value="Immunoglobulins"/>
    <property type="match status" value="1"/>
</dbReference>
<reference evidence="2 3" key="1">
    <citation type="submission" date="2017-03" db="EMBL/GenBank/DDBJ databases">
        <title>Genome Survey of Euroglyphus maynei.</title>
        <authorList>
            <person name="Arlian L.G."/>
            <person name="Morgan M.S."/>
            <person name="Rider S.D."/>
        </authorList>
    </citation>
    <scope>NUCLEOTIDE SEQUENCE [LARGE SCALE GENOMIC DNA]</scope>
    <source>
        <strain evidence="2">Arlian Lab</strain>
        <tissue evidence="2">Whole body</tissue>
    </source>
</reference>
<dbReference type="Proteomes" id="UP000194236">
    <property type="component" value="Unassembled WGS sequence"/>
</dbReference>
<protein>
    <submittedName>
        <fullName evidence="2">Uncharacterized protein</fullName>
    </submittedName>
</protein>
<accession>A0A1Y3B030</accession>
<keyword evidence="3" id="KW-1185">Reference proteome</keyword>
<organism evidence="2 3">
    <name type="scientific">Euroglyphus maynei</name>
    <name type="common">Mayne's house dust mite</name>
    <dbReference type="NCBI Taxonomy" id="6958"/>
    <lineage>
        <taxon>Eukaryota</taxon>
        <taxon>Metazoa</taxon>
        <taxon>Ecdysozoa</taxon>
        <taxon>Arthropoda</taxon>
        <taxon>Chelicerata</taxon>
        <taxon>Arachnida</taxon>
        <taxon>Acari</taxon>
        <taxon>Acariformes</taxon>
        <taxon>Sarcoptiformes</taxon>
        <taxon>Astigmata</taxon>
        <taxon>Psoroptidia</taxon>
        <taxon>Analgoidea</taxon>
        <taxon>Pyroglyphidae</taxon>
        <taxon>Pyroglyphinae</taxon>
        <taxon>Euroglyphus</taxon>
    </lineage>
</organism>
<sequence length="98" mass="10814">MVQAEPLPTFNQLSLGNNQQQSSLDNKITGPLVGPNQPVRTKITIESMTDGTFRTTSILAFVASRSDHQADFFCKGSNEILRNRNEVPLLQGVQLQVD</sequence>
<comment type="caution">
    <text evidence="2">The sequence shown here is derived from an EMBL/GenBank/DDBJ whole genome shotgun (WGS) entry which is preliminary data.</text>
</comment>
<dbReference type="InterPro" id="IPR013783">
    <property type="entry name" value="Ig-like_fold"/>
</dbReference>
<gene>
    <name evidence="2" type="ORF">BLA29_012099</name>
</gene>
<feature type="region of interest" description="Disordered" evidence="1">
    <location>
        <begin position="1"/>
        <end position="36"/>
    </location>
</feature>
<name>A0A1Y3B030_EURMA</name>
<dbReference type="AlphaFoldDB" id="A0A1Y3B030"/>
<dbReference type="OrthoDB" id="6511817at2759"/>
<evidence type="ECO:0000256" key="1">
    <source>
        <dbReference type="SAM" id="MobiDB-lite"/>
    </source>
</evidence>
<proteinExistence type="predicted"/>
<feature type="compositionally biased region" description="Low complexity" evidence="1">
    <location>
        <begin position="11"/>
        <end position="24"/>
    </location>
</feature>
<dbReference type="EMBL" id="MUJZ01048427">
    <property type="protein sequence ID" value="OTF74149.1"/>
    <property type="molecule type" value="Genomic_DNA"/>
</dbReference>
<evidence type="ECO:0000313" key="2">
    <source>
        <dbReference type="EMBL" id="OTF74149.1"/>
    </source>
</evidence>
<evidence type="ECO:0000313" key="3">
    <source>
        <dbReference type="Proteomes" id="UP000194236"/>
    </source>
</evidence>